<dbReference type="Proteomes" id="UP000076837">
    <property type="component" value="Unassembled WGS sequence"/>
</dbReference>
<comment type="caution">
    <text evidence="3">The sequence shown here is derived from an EMBL/GenBank/DDBJ whole genome shotgun (WGS) entry which is preliminary data.</text>
</comment>
<sequence>MRSLLRYTLLALPLLGAAIAEEPSTQTSDASNSIYANAQEAFQELLNVLPEESLQAALNSLTKFKAGVFESHRSGVEHVHSNSPALATKLIVAAVQDLKNRQVAAPSNGTTPIVPSSQAPEQPQSSAQPSAQPSTQQSAQQSTQQSAQPSAQPSTQQSAQQSAQQSSQAPENTQQQSSEQAPATTANAPATTANAPSTPTSRPVLIPVQVTTVNQQGSTVVQTSEVFSEVTASVQVTVTRTTTNQQGSTVAVTTQEVRPAVIRTTTDSRGSQVTVTSAAMYAPTRGQVLTTTNAEGSTFLTTYTPGGGRVSSVKLVTTTDAEGRPQTRTSITYVDPTEVGGSDDNGSGSGATPTGRPTVQSGSASKNSALAGLVGLGAFAFFF</sequence>
<feature type="chain" id="PRO_5007841587" evidence="2">
    <location>
        <begin position="21"/>
        <end position="383"/>
    </location>
</feature>
<gene>
    <name evidence="3" type="ORF">ST47_g7885</name>
</gene>
<keyword evidence="2" id="KW-0732">Signal</keyword>
<dbReference type="EMBL" id="JYNV01000259">
    <property type="protein sequence ID" value="KZM20973.1"/>
    <property type="molecule type" value="Genomic_DNA"/>
</dbReference>
<protein>
    <submittedName>
        <fullName evidence="3">Uncharacterized protein</fullName>
    </submittedName>
</protein>
<name>A0A163A466_DIDRA</name>
<feature type="compositionally biased region" description="Low complexity" evidence="1">
    <location>
        <begin position="115"/>
        <end position="170"/>
    </location>
</feature>
<feature type="signal peptide" evidence="2">
    <location>
        <begin position="1"/>
        <end position="20"/>
    </location>
</feature>
<evidence type="ECO:0000256" key="1">
    <source>
        <dbReference type="SAM" id="MobiDB-lite"/>
    </source>
</evidence>
<dbReference type="AlphaFoldDB" id="A0A163A466"/>
<evidence type="ECO:0000313" key="3">
    <source>
        <dbReference type="EMBL" id="KZM20973.1"/>
    </source>
</evidence>
<feature type="compositionally biased region" description="Polar residues" evidence="1">
    <location>
        <begin position="105"/>
        <end position="114"/>
    </location>
</feature>
<accession>A0A163A466</accession>
<dbReference type="STRING" id="5454.A0A163A466"/>
<evidence type="ECO:0000256" key="2">
    <source>
        <dbReference type="SAM" id="SignalP"/>
    </source>
</evidence>
<feature type="compositionally biased region" description="Polar residues" evidence="1">
    <location>
        <begin position="171"/>
        <end position="180"/>
    </location>
</feature>
<evidence type="ECO:0000313" key="4">
    <source>
        <dbReference type="Proteomes" id="UP000076837"/>
    </source>
</evidence>
<keyword evidence="4" id="KW-1185">Reference proteome</keyword>
<proteinExistence type="predicted"/>
<feature type="compositionally biased region" description="Polar residues" evidence="1">
    <location>
        <begin position="351"/>
        <end position="364"/>
    </location>
</feature>
<feature type="region of interest" description="Disordered" evidence="1">
    <location>
        <begin position="105"/>
        <end position="202"/>
    </location>
</feature>
<feature type="region of interest" description="Disordered" evidence="1">
    <location>
        <begin position="334"/>
        <end position="364"/>
    </location>
</feature>
<feature type="compositionally biased region" description="Low complexity" evidence="1">
    <location>
        <begin position="181"/>
        <end position="201"/>
    </location>
</feature>
<reference evidence="3 4" key="1">
    <citation type="journal article" date="2016" name="Sci. Rep.">
        <title>Draft genome sequencing and secretome analysis of fungal phytopathogen Ascochyta rabiei provides insight into the necrotrophic effector repertoire.</title>
        <authorList>
            <person name="Verma S."/>
            <person name="Gazara R.K."/>
            <person name="Nizam S."/>
            <person name="Parween S."/>
            <person name="Chattopadhyay D."/>
            <person name="Verma P.K."/>
        </authorList>
    </citation>
    <scope>NUCLEOTIDE SEQUENCE [LARGE SCALE GENOMIC DNA]</scope>
    <source>
        <strain evidence="3 4">ArDII</strain>
    </source>
</reference>
<organism evidence="3 4">
    <name type="scientific">Didymella rabiei</name>
    <name type="common">Chickpea ascochyta blight fungus</name>
    <name type="synonym">Mycosphaerella rabiei</name>
    <dbReference type="NCBI Taxonomy" id="5454"/>
    <lineage>
        <taxon>Eukaryota</taxon>
        <taxon>Fungi</taxon>
        <taxon>Dikarya</taxon>
        <taxon>Ascomycota</taxon>
        <taxon>Pezizomycotina</taxon>
        <taxon>Dothideomycetes</taxon>
        <taxon>Pleosporomycetidae</taxon>
        <taxon>Pleosporales</taxon>
        <taxon>Pleosporineae</taxon>
        <taxon>Didymellaceae</taxon>
        <taxon>Ascochyta</taxon>
    </lineage>
</organism>